<proteinExistence type="predicted"/>
<dbReference type="EMBL" id="PEVY01000015">
    <property type="protein sequence ID" value="PIU75440.1"/>
    <property type="molecule type" value="Genomic_DNA"/>
</dbReference>
<evidence type="ECO:0000313" key="1">
    <source>
        <dbReference type="EMBL" id="PIU75440.1"/>
    </source>
</evidence>
<evidence type="ECO:0000313" key="2">
    <source>
        <dbReference type="Proteomes" id="UP000228775"/>
    </source>
</evidence>
<comment type="caution">
    <text evidence="1">The sequence shown here is derived from an EMBL/GenBank/DDBJ whole genome shotgun (WGS) entry which is preliminary data.</text>
</comment>
<dbReference type="Proteomes" id="UP000228775">
    <property type="component" value="Unassembled WGS sequence"/>
</dbReference>
<evidence type="ECO:0008006" key="3">
    <source>
        <dbReference type="Google" id="ProtNLM"/>
    </source>
</evidence>
<reference evidence="2" key="1">
    <citation type="submission" date="2017-09" db="EMBL/GenBank/DDBJ databases">
        <title>Depth-based differentiation of microbial function through sediment-hosted aquifers and enrichment of novel symbionts in the deep terrestrial subsurface.</title>
        <authorList>
            <person name="Probst A.J."/>
            <person name="Ladd B."/>
            <person name="Jarett J.K."/>
            <person name="Geller-Mcgrath D.E."/>
            <person name="Sieber C.M.K."/>
            <person name="Emerson J.B."/>
            <person name="Anantharaman K."/>
            <person name="Thomas B.C."/>
            <person name="Malmstrom R."/>
            <person name="Stieglmeier M."/>
            <person name="Klingl A."/>
            <person name="Woyke T."/>
            <person name="Ryan C.M."/>
            <person name="Banfield J.F."/>
        </authorList>
    </citation>
    <scope>NUCLEOTIDE SEQUENCE [LARGE SCALE GENOMIC DNA]</scope>
</reference>
<gene>
    <name evidence="1" type="ORF">COS76_00700</name>
</gene>
<organism evidence="1 2">
    <name type="scientific">Candidatus Portnoybacteria bacterium CG06_land_8_20_14_3_00_39_12</name>
    <dbReference type="NCBI Taxonomy" id="1974809"/>
    <lineage>
        <taxon>Bacteria</taxon>
        <taxon>Candidatus Portnoyibacteriota</taxon>
    </lineage>
</organism>
<dbReference type="AlphaFoldDB" id="A0A2M7AXT1"/>
<sequence length="93" mass="10666">MKNYKLNKYEQEILDAFEAGKLKSIKNEEKKNKEYMLAAKDSLNKTKNINIRISNGDLQKIKAKAVEKGLPYQTLIGSLLHQHFAEASKELTK</sequence>
<name>A0A2M7AXT1_9BACT</name>
<protein>
    <recommendedName>
        <fullName evidence="3">Antitoxin</fullName>
    </recommendedName>
</protein>
<accession>A0A2M7AXT1</accession>